<dbReference type="Pfam" id="PF21365">
    <property type="entry name" value="Glyco_hydro_31_3rd"/>
    <property type="match status" value="1"/>
</dbReference>
<dbReference type="Pfam" id="PF00787">
    <property type="entry name" value="PX"/>
    <property type="match status" value="1"/>
</dbReference>
<dbReference type="GO" id="GO:0032266">
    <property type="term" value="F:phosphatidylinositol-3-phosphate binding"/>
    <property type="evidence" value="ECO:0007669"/>
    <property type="project" value="InterPro"/>
</dbReference>
<evidence type="ECO:0000259" key="5">
    <source>
        <dbReference type="PROSITE" id="PS50200"/>
    </source>
</evidence>
<dbReference type="SUPFAM" id="SSF64268">
    <property type="entry name" value="PX domain"/>
    <property type="match status" value="1"/>
</dbReference>
<dbReference type="InterPro" id="IPR050985">
    <property type="entry name" value="Alpha-glycosidase_related"/>
</dbReference>
<dbReference type="SUPFAM" id="SSF51011">
    <property type="entry name" value="Glycosyl hydrolase domain"/>
    <property type="match status" value="1"/>
</dbReference>
<dbReference type="Gene3D" id="3.10.20.90">
    <property type="entry name" value="Phosphatidylinositol 3-kinase Catalytic Subunit, Chain A, domain 1"/>
    <property type="match status" value="1"/>
</dbReference>
<dbReference type="Pfam" id="PF00788">
    <property type="entry name" value="RA"/>
    <property type="match status" value="1"/>
</dbReference>
<evidence type="ECO:0000259" key="3">
    <source>
        <dbReference type="PROSITE" id="PS50106"/>
    </source>
</evidence>
<dbReference type="CDD" id="cd01777">
    <property type="entry name" value="FERM_F1_SNX27"/>
    <property type="match status" value="1"/>
</dbReference>
<dbReference type="CDD" id="cd06886">
    <property type="entry name" value="PX_SNX27"/>
    <property type="match status" value="1"/>
</dbReference>
<dbReference type="SUPFAM" id="SSF50156">
    <property type="entry name" value="PDZ domain-like"/>
    <property type="match status" value="1"/>
</dbReference>
<organism evidence="6 7">
    <name type="scientific">Trachymyrmex cornetzi</name>
    <dbReference type="NCBI Taxonomy" id="471704"/>
    <lineage>
        <taxon>Eukaryota</taxon>
        <taxon>Metazoa</taxon>
        <taxon>Ecdysozoa</taxon>
        <taxon>Arthropoda</taxon>
        <taxon>Hexapoda</taxon>
        <taxon>Insecta</taxon>
        <taxon>Pterygota</taxon>
        <taxon>Neoptera</taxon>
        <taxon>Endopterygota</taxon>
        <taxon>Hymenoptera</taxon>
        <taxon>Apocrita</taxon>
        <taxon>Aculeata</taxon>
        <taxon>Formicoidea</taxon>
        <taxon>Formicidae</taxon>
        <taxon>Myrmicinae</taxon>
        <taxon>Trachymyrmex</taxon>
    </lineage>
</organism>
<dbReference type="InterPro" id="IPR048395">
    <property type="entry name" value="Glyco_hydro_31_C"/>
</dbReference>
<proteinExistence type="inferred from homology"/>
<dbReference type="InterPro" id="IPR037835">
    <property type="entry name" value="SNX27_RA"/>
</dbReference>
<dbReference type="Gene3D" id="1.20.80.60">
    <property type="match status" value="1"/>
</dbReference>
<dbReference type="FunFam" id="3.10.20.90:FF:000210">
    <property type="entry name" value="Putative Sorting nexin-27"/>
    <property type="match status" value="1"/>
</dbReference>
<evidence type="ECO:0000313" key="7">
    <source>
        <dbReference type="Proteomes" id="UP000078492"/>
    </source>
</evidence>
<dbReference type="Gene3D" id="3.20.20.80">
    <property type="entry name" value="Glycosidases"/>
    <property type="match status" value="1"/>
</dbReference>
<dbReference type="InterPro" id="IPR000159">
    <property type="entry name" value="RA_dom"/>
</dbReference>
<feature type="domain" description="PDZ" evidence="3">
    <location>
        <begin position="56"/>
        <end position="149"/>
    </location>
</feature>
<accession>A0A195EEM5</accession>
<dbReference type="PANTHER" id="PTHR43053">
    <property type="entry name" value="GLYCOSIDASE FAMILY 31"/>
    <property type="match status" value="1"/>
</dbReference>
<feature type="compositionally biased region" description="Basic and acidic residues" evidence="2">
    <location>
        <begin position="628"/>
        <end position="646"/>
    </location>
</feature>
<dbReference type="SMART" id="SM00228">
    <property type="entry name" value="PDZ"/>
    <property type="match status" value="1"/>
</dbReference>
<evidence type="ECO:0000313" key="6">
    <source>
        <dbReference type="EMBL" id="KYN23257.1"/>
    </source>
</evidence>
<dbReference type="Gene3D" id="2.30.42.10">
    <property type="match status" value="1"/>
</dbReference>
<dbReference type="InterPro" id="IPR037827">
    <property type="entry name" value="SNX27_FERM-like_dom"/>
</dbReference>
<dbReference type="InterPro" id="IPR001478">
    <property type="entry name" value="PDZ"/>
</dbReference>
<feature type="compositionally biased region" description="Basic and acidic residues" evidence="2">
    <location>
        <begin position="737"/>
        <end position="763"/>
    </location>
</feature>
<dbReference type="Gene3D" id="3.30.1520.10">
    <property type="entry name" value="Phox-like domain"/>
    <property type="match status" value="1"/>
</dbReference>
<dbReference type="InterPro" id="IPR013780">
    <property type="entry name" value="Glyco_hydro_b"/>
</dbReference>
<feature type="compositionally biased region" description="Basic and acidic residues" evidence="2">
    <location>
        <begin position="717"/>
        <end position="726"/>
    </location>
</feature>
<name>A0A195EEM5_9HYME</name>
<dbReference type="FunFam" id="3.30.1520.10:FF:000003">
    <property type="entry name" value="sorting nexin-27 isoform X2"/>
    <property type="match status" value="1"/>
</dbReference>
<dbReference type="Gene3D" id="2.60.40.1180">
    <property type="entry name" value="Golgi alpha-mannosidase II"/>
    <property type="match status" value="1"/>
</dbReference>
<feature type="region of interest" description="Disordered" evidence="2">
    <location>
        <begin position="802"/>
        <end position="825"/>
    </location>
</feature>
<evidence type="ECO:0000256" key="1">
    <source>
        <dbReference type="ARBA" id="ARBA00007806"/>
    </source>
</evidence>
<dbReference type="InterPro" id="IPR037833">
    <property type="entry name" value="SNX27_PX"/>
</dbReference>
<dbReference type="Pfam" id="PF00595">
    <property type="entry name" value="PDZ"/>
    <property type="match status" value="1"/>
</dbReference>
<reference evidence="6 7" key="1">
    <citation type="submission" date="2015-09" db="EMBL/GenBank/DDBJ databases">
        <title>Trachymyrmex cornetzi WGS genome.</title>
        <authorList>
            <person name="Nygaard S."/>
            <person name="Hu H."/>
            <person name="Boomsma J."/>
            <person name="Zhang G."/>
        </authorList>
    </citation>
    <scope>NUCLEOTIDE SEQUENCE [LARGE SCALE GENOMIC DNA]</scope>
    <source>
        <strain evidence="6">Tcor2-1</strain>
        <tissue evidence="6">Whole body</tissue>
    </source>
</reference>
<dbReference type="CDD" id="cd23070">
    <property type="entry name" value="PDZ_SNX27-like"/>
    <property type="match status" value="1"/>
</dbReference>
<dbReference type="Pfam" id="PF01055">
    <property type="entry name" value="Glyco_hydro_31_2nd"/>
    <property type="match status" value="2"/>
</dbReference>
<dbReference type="SMART" id="SM00312">
    <property type="entry name" value="PX"/>
    <property type="match status" value="1"/>
</dbReference>
<feature type="compositionally biased region" description="Basic and acidic residues" evidence="2">
    <location>
        <begin position="807"/>
        <end position="816"/>
    </location>
</feature>
<sequence length="1675" mass="189138">MADCESEVHRLPAVNQDSSTRNVAAAVTMVNNNARVPQHPPAAGPDKDPVGQGPRCVTIYKTETGFGFNVRGQVSEGGQLRSINGELYAPLQHVSAVLPRGAAEKAGVRKGDRILEVNNVNVEGATHKQVVDLIKSGGDVLTLTVISVTPQEAERLEPCEDLSYASVDYSEKRSLPISVPDYHVRERKHERYVVFNVHMAGRHLCSRRYREFAALHMALKKEFIGFNFPKLPGKWPFQLSEQQLDARRRGLEQYLEKVCAVRVIAESDAMQEFLTDRLEEDGDQGPAVDLKVLLPDREVVTVTVPKAASVKDVYDAVCCRVGLDAETAKYFYLFEIVEYNFERKLQPHEHPHTLYIQNYSTASATCLAIRRWLFTVNRPLSEQALTWIFWQTIDEVNRGHITAGERLYQLKALQDASRKHEYLKLARELSGYGDIVFPHCACDSRKEGHVVPAVGMATFKLHAAKEDGTLESQVVEFQWSTITRWEVDEDGMAFCFQYTRQDNRPPRWLKVFTPYTTQKVLLSIVNPWDVKVASVDPIGLAERRGVSLSVLPSPSNQDESTNQEWSTLGRVLKIPSPWYKPGTGSTDHVNFVKPEESTLIDPIWLDPWCSPGRSPVNKIYDSSSPNPPKERLRGSRQRTGETRHDDEAGEVDNELIKAPQEINRGGFDDVDGTATVRVRFEIDGAKPKRNGVRCENGRDVDDAPRVLMKNQSANDNSRPERRERRPTAKQNRTSEVNAEKRQENSSRQTDRGVKVGKDEKNANDELDYSRISGENPAIVDIVQHLVESRYNPQAAAEKRIKRMPSCRRQETSKEIDLVDSPGKPSDNANIVNAAKKENNQETSNETTTVKVLPEVTPLRTTNIRKTSISMPSKLNEMDDLRIDRQNGAASKFTRDESETSSSVTFSNSGSTPNGSPLGSETEEEANDEELAKVPLQAPPRRKGRIVSSSVNEKMANDTTELSGVQSATSTITSVNSISSLLKEKLQLSLPQALRSSARRQNADYRLKAFVGILFLCIVFLVGFAHIYYTQHVLQRAYFEKFRFNKNERVMRVYSSTGAEIIAARLGEGIPPNTGVYPCLPHHQRQDSVCLEWLQQTRLYLAHTKREGMYCYHVTWQSLSPYYNPKDCFDWSSKRGHWYGAGQIQNMVYPLERGRLELSPFITGDVRKHPFGNVLKRYFLNSKGATILVDPETPLYVSINANRTNDFCLQAKHDAFAYINHLTPLPQLNYTICATDNMKSLHSSMAEKSLWDGLKPDELHAVHSLLSEPVWQISPINEAAIYNYTEDVIALGFLRQGHVLLSEEWQPNPGDFVLDEERFPSMEETINIIHRRGFRIVFSIQPFISTESINFKDAVANRLLISERGSDPRIPALTRYKQSNSAGVLDITNNKTLPWLQTKLESLIMKYHVDSFYLDLGTAQDMPHYYKCEQPLTNPDHYKTIFTRSILGTIPVIGVSSAISRPRAPVFVSLPPFPSSWKAITTVIPTVLSYGMIGYPFIMPGAVGGDVALPMSDNNPDNDYEVDLPDKELYIRWLQLSTFLPVIRFTYLPSKYSDESVLEIAKRLTTLRQKTVTPLLKKYANETLDTGLPIIRPLWMLDPADPACHVVVDEFSVGEELIVAPVLYSGSRQREVYLPAGVWRDGIDGSLRKGSRWIHNYRVAEDKIAYFVKMPDNTRF</sequence>
<protein>
    <submittedName>
        <fullName evidence="6">Sorting nexin-27</fullName>
    </submittedName>
</protein>
<dbReference type="GO" id="GO:0016192">
    <property type="term" value="P:vesicle-mediated transport"/>
    <property type="evidence" value="ECO:0007669"/>
    <property type="project" value="UniProtKB-ARBA"/>
</dbReference>
<dbReference type="InterPro" id="IPR036871">
    <property type="entry name" value="PX_dom_sf"/>
</dbReference>
<feature type="region of interest" description="Disordered" evidence="2">
    <location>
        <begin position="687"/>
        <end position="769"/>
    </location>
</feature>
<dbReference type="FunFam" id="2.30.42.10:FF:000061">
    <property type="entry name" value="sorting nexin-27 isoform X2"/>
    <property type="match status" value="1"/>
</dbReference>
<comment type="similarity">
    <text evidence="1">Belongs to the glycosyl hydrolase 31 family.</text>
</comment>
<dbReference type="CDD" id="cd13338">
    <property type="entry name" value="FERM-like_C_SNX27"/>
    <property type="match status" value="1"/>
</dbReference>
<dbReference type="GO" id="GO:0004553">
    <property type="term" value="F:hydrolase activity, hydrolyzing O-glycosyl compounds"/>
    <property type="evidence" value="ECO:0007669"/>
    <property type="project" value="InterPro"/>
</dbReference>
<gene>
    <name evidence="6" type="ORF">ALC57_04130</name>
</gene>
<feature type="domain" description="PX" evidence="4">
    <location>
        <begin position="160"/>
        <end position="281"/>
    </location>
</feature>
<dbReference type="CDD" id="cd06592">
    <property type="entry name" value="GH31_NET37"/>
    <property type="match status" value="1"/>
</dbReference>
<dbReference type="InterPro" id="IPR001683">
    <property type="entry name" value="PX_dom"/>
</dbReference>
<dbReference type="GO" id="GO:0007165">
    <property type="term" value="P:signal transduction"/>
    <property type="evidence" value="ECO:0007669"/>
    <property type="project" value="InterPro"/>
</dbReference>
<feature type="domain" description="Ras-associating" evidence="5">
    <location>
        <begin position="286"/>
        <end position="374"/>
    </location>
</feature>
<feature type="compositionally biased region" description="Low complexity" evidence="2">
    <location>
        <begin position="899"/>
        <end position="911"/>
    </location>
</feature>
<dbReference type="STRING" id="471704.A0A195EEM5"/>
<dbReference type="PROSITE" id="PS50106">
    <property type="entry name" value="PDZ"/>
    <property type="match status" value="1"/>
</dbReference>
<dbReference type="SUPFAM" id="SSF51445">
    <property type="entry name" value="(Trans)glycosidases"/>
    <property type="match status" value="1"/>
</dbReference>
<evidence type="ECO:0000256" key="2">
    <source>
        <dbReference type="SAM" id="MobiDB-lite"/>
    </source>
</evidence>
<feature type="compositionally biased region" description="Basic and acidic residues" evidence="2">
    <location>
        <begin position="695"/>
        <end position="704"/>
    </location>
</feature>
<dbReference type="PROSITE" id="PS50195">
    <property type="entry name" value="PX"/>
    <property type="match status" value="1"/>
</dbReference>
<keyword evidence="7" id="KW-1185">Reference proteome</keyword>
<dbReference type="EMBL" id="KQ979039">
    <property type="protein sequence ID" value="KYN23257.1"/>
    <property type="molecule type" value="Genomic_DNA"/>
</dbReference>
<feature type="region of interest" description="Disordered" evidence="2">
    <location>
        <begin position="616"/>
        <end position="670"/>
    </location>
</feature>
<dbReference type="InterPro" id="IPR000322">
    <property type="entry name" value="Glyco_hydro_31_TIM"/>
</dbReference>
<dbReference type="PROSITE" id="PS50200">
    <property type="entry name" value="RA"/>
    <property type="match status" value="1"/>
</dbReference>
<dbReference type="InterPro" id="IPR017853">
    <property type="entry name" value="GH"/>
</dbReference>
<evidence type="ECO:0000259" key="4">
    <source>
        <dbReference type="PROSITE" id="PS50195"/>
    </source>
</evidence>
<dbReference type="Proteomes" id="UP000078492">
    <property type="component" value="Unassembled WGS sequence"/>
</dbReference>
<dbReference type="GO" id="GO:0005975">
    <property type="term" value="P:carbohydrate metabolic process"/>
    <property type="evidence" value="ECO:0007669"/>
    <property type="project" value="InterPro"/>
</dbReference>
<feature type="compositionally biased region" description="Polar residues" evidence="2">
    <location>
        <begin position="946"/>
        <end position="965"/>
    </location>
</feature>
<dbReference type="PANTHER" id="PTHR43053:SF6">
    <property type="entry name" value="SITS-BINDING PROTEIN"/>
    <property type="match status" value="1"/>
</dbReference>
<dbReference type="InterPro" id="IPR036034">
    <property type="entry name" value="PDZ_sf"/>
</dbReference>
<feature type="region of interest" description="Disordered" evidence="2">
    <location>
        <begin position="889"/>
        <end position="965"/>
    </location>
</feature>